<evidence type="ECO:0000313" key="2">
    <source>
        <dbReference type="EnsemblPlants" id="MELO3C012781.2.1"/>
    </source>
</evidence>
<dbReference type="Gramene" id="MELO3C012781.2.1">
    <property type="protein sequence ID" value="MELO3C012781.2.1"/>
    <property type="gene ID" value="MELO3C012781.2"/>
</dbReference>
<proteinExistence type="predicted"/>
<accession>A0A9I9D490</accession>
<dbReference type="AlphaFoldDB" id="A0A9I9D490"/>
<sequence length="60" mass="6989">MPLDEYGKDSEKEKKMRNTMRRSRSSPIIFSPPNQRQGCRLTFEGQRSKKVSKTNVKDAD</sequence>
<name>A0A9I9D490_CUCME</name>
<feature type="region of interest" description="Disordered" evidence="1">
    <location>
        <begin position="1"/>
        <end position="60"/>
    </location>
</feature>
<feature type="compositionally biased region" description="Basic and acidic residues" evidence="1">
    <location>
        <begin position="1"/>
        <end position="16"/>
    </location>
</feature>
<protein>
    <submittedName>
        <fullName evidence="2">Uncharacterized protein</fullName>
    </submittedName>
</protein>
<organism evidence="2">
    <name type="scientific">Cucumis melo</name>
    <name type="common">Muskmelon</name>
    <dbReference type="NCBI Taxonomy" id="3656"/>
    <lineage>
        <taxon>Eukaryota</taxon>
        <taxon>Viridiplantae</taxon>
        <taxon>Streptophyta</taxon>
        <taxon>Embryophyta</taxon>
        <taxon>Tracheophyta</taxon>
        <taxon>Spermatophyta</taxon>
        <taxon>Magnoliopsida</taxon>
        <taxon>eudicotyledons</taxon>
        <taxon>Gunneridae</taxon>
        <taxon>Pentapetalae</taxon>
        <taxon>rosids</taxon>
        <taxon>fabids</taxon>
        <taxon>Cucurbitales</taxon>
        <taxon>Cucurbitaceae</taxon>
        <taxon>Benincaseae</taxon>
        <taxon>Cucumis</taxon>
    </lineage>
</organism>
<dbReference type="EnsemblPlants" id="MELO3C012781.2.1">
    <property type="protein sequence ID" value="MELO3C012781.2.1"/>
    <property type="gene ID" value="MELO3C012781.2"/>
</dbReference>
<reference evidence="2" key="1">
    <citation type="submission" date="2023-03" db="UniProtKB">
        <authorList>
            <consortium name="EnsemblPlants"/>
        </authorList>
    </citation>
    <scope>IDENTIFICATION</scope>
</reference>
<evidence type="ECO:0000256" key="1">
    <source>
        <dbReference type="SAM" id="MobiDB-lite"/>
    </source>
</evidence>